<evidence type="ECO:0000313" key="2">
    <source>
        <dbReference type="EMBL" id="PKA50610.1"/>
    </source>
</evidence>
<evidence type="ECO:0000313" key="3">
    <source>
        <dbReference type="Proteomes" id="UP000236161"/>
    </source>
</evidence>
<dbReference type="Proteomes" id="UP000236161">
    <property type="component" value="Unassembled WGS sequence"/>
</dbReference>
<accession>A0A2I0A501</accession>
<organism evidence="2 3">
    <name type="scientific">Apostasia shenzhenica</name>
    <dbReference type="NCBI Taxonomy" id="1088818"/>
    <lineage>
        <taxon>Eukaryota</taxon>
        <taxon>Viridiplantae</taxon>
        <taxon>Streptophyta</taxon>
        <taxon>Embryophyta</taxon>
        <taxon>Tracheophyta</taxon>
        <taxon>Spermatophyta</taxon>
        <taxon>Magnoliopsida</taxon>
        <taxon>Liliopsida</taxon>
        <taxon>Asparagales</taxon>
        <taxon>Orchidaceae</taxon>
        <taxon>Apostasioideae</taxon>
        <taxon>Apostasia</taxon>
    </lineage>
</organism>
<protein>
    <submittedName>
        <fullName evidence="2">Uncharacterized protein</fullName>
    </submittedName>
</protein>
<proteinExistence type="predicted"/>
<feature type="region of interest" description="Disordered" evidence="1">
    <location>
        <begin position="78"/>
        <end position="98"/>
    </location>
</feature>
<reference evidence="2 3" key="1">
    <citation type="journal article" date="2017" name="Nature">
        <title>The Apostasia genome and the evolution of orchids.</title>
        <authorList>
            <person name="Zhang G.Q."/>
            <person name="Liu K.W."/>
            <person name="Li Z."/>
            <person name="Lohaus R."/>
            <person name="Hsiao Y.Y."/>
            <person name="Niu S.C."/>
            <person name="Wang J.Y."/>
            <person name="Lin Y.C."/>
            <person name="Xu Q."/>
            <person name="Chen L.J."/>
            <person name="Yoshida K."/>
            <person name="Fujiwara S."/>
            <person name="Wang Z.W."/>
            <person name="Zhang Y.Q."/>
            <person name="Mitsuda N."/>
            <person name="Wang M."/>
            <person name="Liu G.H."/>
            <person name="Pecoraro L."/>
            <person name="Huang H.X."/>
            <person name="Xiao X.J."/>
            <person name="Lin M."/>
            <person name="Wu X.Y."/>
            <person name="Wu W.L."/>
            <person name="Chen Y.Y."/>
            <person name="Chang S.B."/>
            <person name="Sakamoto S."/>
            <person name="Ohme-Takagi M."/>
            <person name="Yagi M."/>
            <person name="Zeng S.J."/>
            <person name="Shen C.Y."/>
            <person name="Yeh C.M."/>
            <person name="Luo Y.B."/>
            <person name="Tsai W.C."/>
            <person name="Van de Peer Y."/>
            <person name="Liu Z.J."/>
        </authorList>
    </citation>
    <scope>NUCLEOTIDE SEQUENCE [LARGE SCALE GENOMIC DNA]</scope>
    <source>
        <strain evidence="3">cv. Shenzhen</strain>
        <tissue evidence="2">Stem</tissue>
    </source>
</reference>
<gene>
    <name evidence="2" type="ORF">AXF42_Ash013825</name>
</gene>
<evidence type="ECO:0000256" key="1">
    <source>
        <dbReference type="SAM" id="MobiDB-lite"/>
    </source>
</evidence>
<name>A0A2I0A501_9ASPA</name>
<dbReference type="EMBL" id="KZ452023">
    <property type="protein sequence ID" value="PKA50610.1"/>
    <property type="molecule type" value="Genomic_DNA"/>
</dbReference>
<keyword evidence="3" id="KW-1185">Reference proteome</keyword>
<sequence>MLTRGFCATSQPYTWGLAGSPPFHLFTNFSLCSQVPDQVKPRPRGSTKPRPRRATIILGNVGHEVTERCPTAPFLVQSTFPRPTNQGSACSNRHESPEEVPILKDSTLILRLPAPPSADKRRQPRACPPPFLRKIRIKLCTPSHTNTMEQSPGKGIDPENQSERGQKIKNRRNIQGAGNSPDSSTLTVSEPQLRSSLFLLSFLFQKHCIGLGGYFLSSVNLLR</sequence>
<feature type="compositionally biased region" description="Polar residues" evidence="1">
    <location>
        <begin position="78"/>
        <end position="91"/>
    </location>
</feature>
<feature type="region of interest" description="Disordered" evidence="1">
    <location>
        <begin position="143"/>
        <end position="165"/>
    </location>
</feature>
<dbReference type="AlphaFoldDB" id="A0A2I0A501"/>